<feature type="region of interest" description="Disordered" evidence="3">
    <location>
        <begin position="64"/>
        <end position="95"/>
    </location>
</feature>
<dbReference type="AlphaFoldDB" id="A0A5C6MJ47"/>
<keyword evidence="2" id="KW-0677">Repeat</keyword>
<proteinExistence type="predicted"/>
<comment type="caution">
    <text evidence="4">The sequence shown here is derived from an EMBL/GenBank/DDBJ whole genome shotgun (WGS) entry which is preliminary data.</text>
</comment>
<reference evidence="4 5" key="1">
    <citation type="submission" date="2019-04" db="EMBL/GenBank/DDBJ databases">
        <title>Chromosome genome assembly for Takifugu flavidus.</title>
        <authorList>
            <person name="Xiao S."/>
        </authorList>
    </citation>
    <scope>NUCLEOTIDE SEQUENCE [LARGE SCALE GENOMIC DNA]</scope>
    <source>
        <strain evidence="4">HTHZ2018</strain>
        <tissue evidence="4">Muscle</tissue>
    </source>
</reference>
<dbReference type="EMBL" id="RHFK02000707">
    <property type="protein sequence ID" value="TWW53370.1"/>
    <property type="molecule type" value="Genomic_DNA"/>
</dbReference>
<dbReference type="Proteomes" id="UP000324091">
    <property type="component" value="Unassembled WGS sequence"/>
</dbReference>
<dbReference type="InterPro" id="IPR051261">
    <property type="entry name" value="NLR"/>
</dbReference>
<keyword evidence="1" id="KW-0433">Leucine-rich repeat</keyword>
<accession>A0A5C6MJ47</accession>
<organism evidence="4 5">
    <name type="scientific">Takifugu flavidus</name>
    <name type="common">sansaifugu</name>
    <dbReference type="NCBI Taxonomy" id="433684"/>
    <lineage>
        <taxon>Eukaryota</taxon>
        <taxon>Metazoa</taxon>
        <taxon>Chordata</taxon>
        <taxon>Craniata</taxon>
        <taxon>Vertebrata</taxon>
        <taxon>Euteleostomi</taxon>
        <taxon>Actinopterygii</taxon>
        <taxon>Neopterygii</taxon>
        <taxon>Teleostei</taxon>
        <taxon>Neoteleostei</taxon>
        <taxon>Acanthomorphata</taxon>
        <taxon>Eupercaria</taxon>
        <taxon>Tetraodontiformes</taxon>
        <taxon>Tetradontoidea</taxon>
        <taxon>Tetraodontidae</taxon>
        <taxon>Takifugu</taxon>
    </lineage>
</organism>
<keyword evidence="5" id="KW-1185">Reference proteome</keyword>
<dbReference type="PANTHER" id="PTHR24106">
    <property type="entry name" value="NACHT, LRR AND CARD DOMAINS-CONTAINING"/>
    <property type="match status" value="1"/>
</dbReference>
<evidence type="ECO:0000313" key="4">
    <source>
        <dbReference type="EMBL" id="TWW53370.1"/>
    </source>
</evidence>
<protein>
    <submittedName>
        <fullName evidence="4">Uncharacterized protein</fullName>
    </submittedName>
</protein>
<evidence type="ECO:0000256" key="2">
    <source>
        <dbReference type="ARBA" id="ARBA00022737"/>
    </source>
</evidence>
<evidence type="ECO:0000256" key="1">
    <source>
        <dbReference type="ARBA" id="ARBA00022614"/>
    </source>
</evidence>
<evidence type="ECO:0000256" key="3">
    <source>
        <dbReference type="SAM" id="MobiDB-lite"/>
    </source>
</evidence>
<evidence type="ECO:0000313" key="5">
    <source>
        <dbReference type="Proteomes" id="UP000324091"/>
    </source>
</evidence>
<gene>
    <name evidence="4" type="ORF">D4764_0014990</name>
</gene>
<name>A0A5C6MJ47_9TELE</name>
<sequence length="127" mass="14460">MAWMKADFHWGSTSISSSLMSHKYRPLACPGEPHPGELLPSALIWITSRPAAAHQIPPRVLTGSQKYEASLTPRRRSTSGGVLEDMMTRDQRGELPQTLTDLYSHFLRFRERGRRRKYGGKQRPGRN</sequence>